<accession>A0A068Y630</accession>
<dbReference type="Proteomes" id="UP000017246">
    <property type="component" value="Unassembled WGS sequence"/>
</dbReference>
<evidence type="ECO:0000313" key="3">
    <source>
        <dbReference type="Proteomes" id="UP000017246"/>
    </source>
</evidence>
<protein>
    <submittedName>
        <fullName evidence="2">Expressed protein</fullName>
    </submittedName>
</protein>
<feature type="compositionally biased region" description="Gly residues" evidence="1">
    <location>
        <begin position="1"/>
        <end position="10"/>
    </location>
</feature>
<gene>
    <name evidence="2" type="ORF">EmuJ_000490000</name>
</gene>
<dbReference type="EMBL" id="LN902843">
    <property type="protein sequence ID" value="CDS37636.1"/>
    <property type="molecule type" value="Genomic_DNA"/>
</dbReference>
<name>A0A068Y630_ECHMU</name>
<reference evidence="2" key="2">
    <citation type="submission" date="2015-11" db="EMBL/GenBank/DDBJ databases">
        <authorList>
            <person name="Zhang Y."/>
            <person name="Guo Z."/>
        </authorList>
    </citation>
    <scope>NUCLEOTIDE SEQUENCE</scope>
</reference>
<proteinExistence type="predicted"/>
<evidence type="ECO:0000256" key="1">
    <source>
        <dbReference type="SAM" id="MobiDB-lite"/>
    </source>
</evidence>
<keyword evidence="3" id="KW-1185">Reference proteome</keyword>
<organism evidence="2 3">
    <name type="scientific">Echinococcus multilocularis</name>
    <name type="common">Fox tapeworm</name>
    <dbReference type="NCBI Taxonomy" id="6211"/>
    <lineage>
        <taxon>Eukaryota</taxon>
        <taxon>Metazoa</taxon>
        <taxon>Spiralia</taxon>
        <taxon>Lophotrochozoa</taxon>
        <taxon>Platyhelminthes</taxon>
        <taxon>Cestoda</taxon>
        <taxon>Eucestoda</taxon>
        <taxon>Cyclophyllidea</taxon>
        <taxon>Taeniidae</taxon>
        <taxon>Echinococcus</taxon>
    </lineage>
</organism>
<evidence type="ECO:0000313" key="2">
    <source>
        <dbReference type="EMBL" id="CDS37636.1"/>
    </source>
</evidence>
<dbReference type="AlphaFoldDB" id="A0A068Y630"/>
<feature type="region of interest" description="Disordered" evidence="1">
    <location>
        <begin position="1"/>
        <end position="22"/>
    </location>
</feature>
<reference evidence="2" key="1">
    <citation type="journal article" date="2013" name="Nature">
        <title>The genomes of four tapeworm species reveal adaptations to parasitism.</title>
        <authorList>
            <person name="Tsai I.J."/>
            <person name="Zarowiecki M."/>
            <person name="Holroyd N."/>
            <person name="Garciarrubio A."/>
            <person name="Sanchez-Flores A."/>
            <person name="Brooks K.L."/>
            <person name="Tracey A."/>
            <person name="Bobes R.J."/>
            <person name="Fragoso G."/>
            <person name="Sciutto E."/>
            <person name="Aslett M."/>
            <person name="Beasley H."/>
            <person name="Bennett H.M."/>
            <person name="Cai J."/>
            <person name="Camicia F."/>
            <person name="Clark R."/>
            <person name="Cucher M."/>
            <person name="De Silva N."/>
            <person name="Day T.A."/>
            <person name="Deplazes P."/>
            <person name="Estrada K."/>
            <person name="Fernandez C."/>
            <person name="Holland P.W."/>
            <person name="Hou J."/>
            <person name="Hu S."/>
            <person name="Huckvale T."/>
            <person name="Hung S.S."/>
            <person name="Kamenetzky L."/>
            <person name="Keane J.A."/>
            <person name="Kiss F."/>
            <person name="Koziol U."/>
            <person name="Lambert O."/>
            <person name="Liu K."/>
            <person name="Luo X."/>
            <person name="Luo Y."/>
            <person name="Macchiaroli N."/>
            <person name="Nichol S."/>
            <person name="Paps J."/>
            <person name="Parkinson J."/>
            <person name="Pouchkina-Stantcheva N."/>
            <person name="Riddiford N."/>
            <person name="Rosenzvit M."/>
            <person name="Salinas G."/>
            <person name="Wasmuth J.D."/>
            <person name="Zamanian M."/>
            <person name="Zheng Y."/>
            <person name="Cai X."/>
            <person name="Soberon X."/>
            <person name="Olson P.D."/>
            <person name="Laclette J.P."/>
            <person name="Brehm K."/>
            <person name="Berriman M."/>
            <person name="Garciarrubio A."/>
            <person name="Bobes R.J."/>
            <person name="Fragoso G."/>
            <person name="Sanchez-Flores A."/>
            <person name="Estrada K."/>
            <person name="Cevallos M.A."/>
            <person name="Morett E."/>
            <person name="Gonzalez V."/>
            <person name="Portillo T."/>
            <person name="Ochoa-Leyva A."/>
            <person name="Jose M.V."/>
            <person name="Sciutto E."/>
            <person name="Landa A."/>
            <person name="Jimenez L."/>
            <person name="Valdes V."/>
            <person name="Carrero J.C."/>
            <person name="Larralde C."/>
            <person name="Morales-Montor J."/>
            <person name="Limon-Lason J."/>
            <person name="Soberon X."/>
            <person name="Laclette J.P."/>
        </authorList>
    </citation>
    <scope>NUCLEOTIDE SEQUENCE [LARGE SCALE GENOMIC DNA]</scope>
</reference>
<sequence>MRCKLGGGAQRGEPDDSGEFGQCVRAQHPASGGLRSGCGDVCHSCHHPHHRRLHSLSRGALPLRTDAFCTVALCCSRFYRCWCHRSRCCCGACSSATSDSSELL</sequence>